<dbReference type="EMBL" id="FNVS01000011">
    <property type="protein sequence ID" value="SEF97980.1"/>
    <property type="molecule type" value="Genomic_DNA"/>
</dbReference>
<dbReference type="InterPro" id="IPR032508">
    <property type="entry name" value="FecR_C"/>
</dbReference>
<dbReference type="AlphaFoldDB" id="A0A8G2F4L9"/>
<evidence type="ECO:0000259" key="3">
    <source>
        <dbReference type="Pfam" id="PF16344"/>
    </source>
</evidence>
<dbReference type="RefSeq" id="WP_146059473.1">
    <property type="nucleotide sequence ID" value="NZ_FNVS01000011.1"/>
</dbReference>
<dbReference type="PANTHER" id="PTHR30273">
    <property type="entry name" value="PERIPLASMIC SIGNAL SENSOR AND SIGMA FACTOR ACTIVATOR FECR-RELATED"/>
    <property type="match status" value="1"/>
</dbReference>
<feature type="transmembrane region" description="Helical" evidence="1">
    <location>
        <begin position="51"/>
        <end position="74"/>
    </location>
</feature>
<dbReference type="InterPro" id="IPR012373">
    <property type="entry name" value="Ferrdict_sens_TM"/>
</dbReference>
<evidence type="ECO:0000256" key="1">
    <source>
        <dbReference type="SAM" id="Phobius"/>
    </source>
</evidence>
<comment type="caution">
    <text evidence="4">The sequence shown here is derived from an EMBL/GenBank/DDBJ whole genome shotgun (WGS) entry which is preliminary data.</text>
</comment>
<keyword evidence="5" id="KW-1185">Reference proteome</keyword>
<dbReference type="InterPro" id="IPR006860">
    <property type="entry name" value="FecR"/>
</dbReference>
<keyword evidence="1" id="KW-1133">Transmembrane helix</keyword>
<evidence type="ECO:0000259" key="2">
    <source>
        <dbReference type="Pfam" id="PF04773"/>
    </source>
</evidence>
<evidence type="ECO:0000313" key="5">
    <source>
        <dbReference type="Proteomes" id="UP000236725"/>
    </source>
</evidence>
<dbReference type="PIRSF" id="PIRSF018266">
    <property type="entry name" value="FecR"/>
    <property type="match status" value="1"/>
</dbReference>
<sequence>MKEIMKNTEEESRFTKRIQISSSVESVAEELKEDIRSRVIHKIKGARRHSIFVKLISVAAVVAVLVSVGAFFYLHDINSSGDLVRVEVMNGETKELILPDKSKVILNAGSAIEYNSAFCKNRNINLSGEAYFEVTHDSDHPFIVTCEALKVCVYGTKFNVQSYNESLNTAVTLLEGQVGVRDLANKMEETVLVPGEQLLFNKENNKFLKRQIETDPYTSWLKGEIYFEKNNFNEIAAILGRHFKKEFVIASNNLKKITFTGQFKSTDSLEEILHIISWDNRIRYNIKNDSVFVYEK</sequence>
<evidence type="ECO:0000313" key="4">
    <source>
        <dbReference type="EMBL" id="SEF97980.1"/>
    </source>
</evidence>
<dbReference type="GO" id="GO:0016989">
    <property type="term" value="F:sigma factor antagonist activity"/>
    <property type="evidence" value="ECO:0007669"/>
    <property type="project" value="TreeGrafter"/>
</dbReference>
<name>A0A8G2F4L9_9BACT</name>
<protein>
    <submittedName>
        <fullName evidence="4">FecR family protein</fullName>
    </submittedName>
</protein>
<dbReference type="FunFam" id="2.60.120.1440:FF:000001">
    <property type="entry name" value="Putative anti-sigma factor"/>
    <property type="match status" value="1"/>
</dbReference>
<gene>
    <name evidence="4" type="ORF">SAMN05444001_11110</name>
</gene>
<dbReference type="PANTHER" id="PTHR30273:SF2">
    <property type="entry name" value="PROTEIN FECR"/>
    <property type="match status" value="1"/>
</dbReference>
<reference evidence="4 5" key="1">
    <citation type="submission" date="2016-10" db="EMBL/GenBank/DDBJ databases">
        <authorList>
            <person name="Varghese N."/>
            <person name="Submissions S."/>
        </authorList>
    </citation>
    <scope>NUCLEOTIDE SEQUENCE [LARGE SCALE GENOMIC DNA]</scope>
    <source>
        <strain evidence="4 5">DSM 29073</strain>
    </source>
</reference>
<accession>A0A8G2F4L9</accession>
<proteinExistence type="predicted"/>
<keyword evidence="1" id="KW-0812">Transmembrane</keyword>
<keyword evidence="1" id="KW-0472">Membrane</keyword>
<feature type="domain" description="Protein FecR C-terminal" evidence="3">
    <location>
        <begin position="225"/>
        <end position="293"/>
    </location>
</feature>
<dbReference type="Proteomes" id="UP000236725">
    <property type="component" value="Unassembled WGS sequence"/>
</dbReference>
<dbReference type="Pfam" id="PF16344">
    <property type="entry name" value="FecR_C"/>
    <property type="match status" value="1"/>
</dbReference>
<feature type="domain" description="FecR protein" evidence="2">
    <location>
        <begin position="86"/>
        <end position="178"/>
    </location>
</feature>
<dbReference type="Pfam" id="PF04773">
    <property type="entry name" value="FecR"/>
    <property type="match status" value="1"/>
</dbReference>
<organism evidence="4 5">
    <name type="scientific">Parabacteroides chinchillae</name>
    <dbReference type="NCBI Taxonomy" id="871327"/>
    <lineage>
        <taxon>Bacteria</taxon>
        <taxon>Pseudomonadati</taxon>
        <taxon>Bacteroidota</taxon>
        <taxon>Bacteroidia</taxon>
        <taxon>Bacteroidales</taxon>
        <taxon>Tannerellaceae</taxon>
        <taxon>Parabacteroides</taxon>
    </lineage>
</organism>
<dbReference type="Gene3D" id="2.60.120.1440">
    <property type="match status" value="1"/>
</dbReference>
<dbReference type="Gene3D" id="3.55.50.30">
    <property type="match status" value="1"/>
</dbReference>